<comment type="caution">
    <text evidence="3">The sequence shown here is derived from an EMBL/GenBank/DDBJ whole genome shotgun (WGS) entry which is preliminary data.</text>
</comment>
<name>A0AAJ3NNG0_9MYCO</name>
<dbReference type="Gene3D" id="3.20.20.30">
    <property type="entry name" value="Luciferase-like domain"/>
    <property type="match status" value="1"/>
</dbReference>
<dbReference type="AlphaFoldDB" id="A0AAJ3NNG0"/>
<evidence type="ECO:0000256" key="1">
    <source>
        <dbReference type="ARBA" id="ARBA00023002"/>
    </source>
</evidence>
<dbReference type="PANTHER" id="PTHR43244">
    <property type="match status" value="1"/>
</dbReference>
<gene>
    <name evidence="3" type="ORF">AWC23_16820</name>
</gene>
<dbReference type="Proteomes" id="UP000193387">
    <property type="component" value="Unassembled WGS sequence"/>
</dbReference>
<organism evidence="3 4">
    <name type="scientific">Mycobacterium saskatchewanense</name>
    <dbReference type="NCBI Taxonomy" id="220927"/>
    <lineage>
        <taxon>Bacteria</taxon>
        <taxon>Bacillati</taxon>
        <taxon>Actinomycetota</taxon>
        <taxon>Actinomycetes</taxon>
        <taxon>Mycobacteriales</taxon>
        <taxon>Mycobacteriaceae</taxon>
        <taxon>Mycobacterium</taxon>
        <taxon>Mycobacterium simiae complex</taxon>
    </lineage>
</organism>
<dbReference type="GO" id="GO:0016705">
    <property type="term" value="F:oxidoreductase activity, acting on paired donors, with incorporation or reduction of molecular oxygen"/>
    <property type="evidence" value="ECO:0007669"/>
    <property type="project" value="InterPro"/>
</dbReference>
<dbReference type="EMBL" id="LQPR01000039">
    <property type="protein sequence ID" value="ORW70532.1"/>
    <property type="molecule type" value="Genomic_DNA"/>
</dbReference>
<keyword evidence="4" id="KW-1185">Reference proteome</keyword>
<dbReference type="SUPFAM" id="SSF51679">
    <property type="entry name" value="Bacterial luciferase-like"/>
    <property type="match status" value="1"/>
</dbReference>
<keyword evidence="1" id="KW-0560">Oxidoreductase</keyword>
<sequence>MRIGIGLPNHVAGVPGPLITQWARRAEERGFESVTVIDRLIYPSIDALVALALAAGATSALTLVTNVLLAPLYPAVVLAKQLASLADAGGDRLIVGIGVGSRQDDYSAAGVDFGKRGAVLDEQVALLRRAWNGVAIASGTALCPAPVRVPLLFGGRSRASVRRATTVGDGWSAGALRDYAGQSEFADRVRAGWRAAGRGGDPWIHASVNFALGDDGVVQSGRDHLARYYGFKPDYAALNVEDMISSAGDARGTVRAYRDLGFDRLLFHPAVAGIDQIDRLADAVL</sequence>
<accession>A0AAJ3NNG0</accession>
<dbReference type="InterPro" id="IPR011251">
    <property type="entry name" value="Luciferase-like_dom"/>
</dbReference>
<proteinExistence type="predicted"/>
<reference evidence="3 4" key="1">
    <citation type="submission" date="2016-01" db="EMBL/GenBank/DDBJ databases">
        <title>The new phylogeny of the genus Mycobacterium.</title>
        <authorList>
            <person name="Tarcisio F."/>
            <person name="Conor M."/>
            <person name="Antonella G."/>
            <person name="Elisabetta G."/>
            <person name="Giulia F.S."/>
            <person name="Sara T."/>
            <person name="Anna F."/>
            <person name="Clotilde B."/>
            <person name="Roberto B."/>
            <person name="Veronica D.S."/>
            <person name="Fabio R."/>
            <person name="Monica P."/>
            <person name="Olivier J."/>
            <person name="Enrico T."/>
            <person name="Nicola S."/>
        </authorList>
    </citation>
    <scope>NUCLEOTIDE SEQUENCE [LARGE SCALE GENOMIC DNA]</scope>
    <source>
        <strain evidence="3 4">DSM 44616</strain>
    </source>
</reference>
<dbReference type="InterPro" id="IPR036661">
    <property type="entry name" value="Luciferase-like_sf"/>
</dbReference>
<dbReference type="InterPro" id="IPR050564">
    <property type="entry name" value="F420-G6PD/mer"/>
</dbReference>
<evidence type="ECO:0000313" key="3">
    <source>
        <dbReference type="EMBL" id="ORW70532.1"/>
    </source>
</evidence>
<dbReference type="PANTHER" id="PTHR43244:SF1">
    <property type="entry name" value="5,10-METHYLENETETRAHYDROMETHANOPTERIN REDUCTASE"/>
    <property type="match status" value="1"/>
</dbReference>
<feature type="domain" description="Luciferase-like" evidence="2">
    <location>
        <begin position="17"/>
        <end position="215"/>
    </location>
</feature>
<dbReference type="RefSeq" id="WP_085256524.1">
    <property type="nucleotide sequence ID" value="NZ_AP022573.1"/>
</dbReference>
<dbReference type="Pfam" id="PF00296">
    <property type="entry name" value="Bac_luciferase"/>
    <property type="match status" value="1"/>
</dbReference>
<evidence type="ECO:0000313" key="4">
    <source>
        <dbReference type="Proteomes" id="UP000193387"/>
    </source>
</evidence>
<protein>
    <submittedName>
        <fullName evidence="3">Oxidoreductase</fullName>
    </submittedName>
</protein>
<evidence type="ECO:0000259" key="2">
    <source>
        <dbReference type="Pfam" id="PF00296"/>
    </source>
</evidence>